<keyword evidence="6 17" id="KW-0812">Transmembrane</keyword>
<dbReference type="InterPro" id="IPR001264">
    <property type="entry name" value="Glyco_trans_51"/>
</dbReference>
<reference evidence="20 21" key="1">
    <citation type="submission" date="2016-10" db="EMBL/GenBank/DDBJ databases">
        <authorList>
            <person name="de Groot N.N."/>
        </authorList>
    </citation>
    <scope>NUCLEOTIDE SEQUENCE [LARGE SCALE GENOMIC DNA]</scope>
    <source>
        <strain evidence="20 21">CGMCC 1.6502</strain>
    </source>
</reference>
<dbReference type="InterPro" id="IPR012338">
    <property type="entry name" value="Beta-lactam/transpept-like"/>
</dbReference>
<dbReference type="RefSeq" id="WP_093216250.1">
    <property type="nucleotide sequence ID" value="NZ_FNFL01000006.1"/>
</dbReference>
<keyword evidence="11 17" id="KW-0472">Membrane</keyword>
<keyword evidence="3" id="KW-0645">Protease</keyword>
<feature type="transmembrane region" description="Helical" evidence="17">
    <location>
        <begin position="33"/>
        <end position="61"/>
    </location>
</feature>
<keyword evidence="7" id="KW-0378">Hydrolase</keyword>
<dbReference type="STRING" id="407036.SAMN05216243_3176"/>
<dbReference type="Gene3D" id="3.40.710.10">
    <property type="entry name" value="DD-peptidase/beta-lactamase superfamily"/>
    <property type="match status" value="1"/>
</dbReference>
<dbReference type="SUPFAM" id="SSF53955">
    <property type="entry name" value="Lysozyme-like"/>
    <property type="match status" value="1"/>
</dbReference>
<evidence type="ECO:0000259" key="19">
    <source>
        <dbReference type="Pfam" id="PF00912"/>
    </source>
</evidence>
<keyword evidence="2" id="KW-0121">Carboxypeptidase</keyword>
<dbReference type="SUPFAM" id="SSF56601">
    <property type="entry name" value="beta-lactamase/transpeptidase-like"/>
    <property type="match status" value="1"/>
</dbReference>
<name>A0A1G9BWL2_9BACI</name>
<dbReference type="GO" id="GO:0030288">
    <property type="term" value="C:outer membrane-bounded periplasmic space"/>
    <property type="evidence" value="ECO:0007669"/>
    <property type="project" value="TreeGrafter"/>
</dbReference>
<keyword evidence="1" id="KW-1003">Cell membrane</keyword>
<feature type="compositionally biased region" description="Basic and acidic residues" evidence="16">
    <location>
        <begin position="838"/>
        <end position="849"/>
    </location>
</feature>
<dbReference type="Gene3D" id="3.90.1310.40">
    <property type="match status" value="1"/>
</dbReference>
<dbReference type="GO" id="GO:0006508">
    <property type="term" value="P:proteolysis"/>
    <property type="evidence" value="ECO:0007669"/>
    <property type="project" value="UniProtKB-KW"/>
</dbReference>
<dbReference type="EMBL" id="FNFL01000006">
    <property type="protein sequence ID" value="SDK43829.1"/>
    <property type="molecule type" value="Genomic_DNA"/>
</dbReference>
<dbReference type="InterPro" id="IPR050396">
    <property type="entry name" value="Glycosyltr_51/Transpeptidase"/>
</dbReference>
<dbReference type="GO" id="GO:0008360">
    <property type="term" value="P:regulation of cell shape"/>
    <property type="evidence" value="ECO:0007669"/>
    <property type="project" value="UniProtKB-KW"/>
</dbReference>
<evidence type="ECO:0000256" key="14">
    <source>
        <dbReference type="ARBA" id="ARBA00034000"/>
    </source>
</evidence>
<feature type="domain" description="Glycosyl transferase family 51" evidence="19">
    <location>
        <begin position="93"/>
        <end position="282"/>
    </location>
</feature>
<evidence type="ECO:0000256" key="7">
    <source>
        <dbReference type="ARBA" id="ARBA00022801"/>
    </source>
</evidence>
<dbReference type="Gene3D" id="1.10.3810.10">
    <property type="entry name" value="Biosynthetic peptidoglycan transglycosylase-like"/>
    <property type="match status" value="1"/>
</dbReference>
<organism evidence="20 21">
    <name type="scientific">Sediminibacillus albus</name>
    <dbReference type="NCBI Taxonomy" id="407036"/>
    <lineage>
        <taxon>Bacteria</taxon>
        <taxon>Bacillati</taxon>
        <taxon>Bacillota</taxon>
        <taxon>Bacilli</taxon>
        <taxon>Bacillales</taxon>
        <taxon>Bacillaceae</taxon>
        <taxon>Sediminibacillus</taxon>
    </lineage>
</organism>
<evidence type="ECO:0000313" key="20">
    <source>
        <dbReference type="EMBL" id="SDK43829.1"/>
    </source>
</evidence>
<evidence type="ECO:0000256" key="6">
    <source>
        <dbReference type="ARBA" id="ARBA00022692"/>
    </source>
</evidence>
<dbReference type="PANTHER" id="PTHR32282:SF32">
    <property type="entry name" value="PENICILLIN-BINDING PROTEIN 2A"/>
    <property type="match status" value="1"/>
</dbReference>
<keyword evidence="10 17" id="KW-1133">Transmembrane helix</keyword>
<keyword evidence="13" id="KW-0961">Cell wall biogenesis/degradation</keyword>
<dbReference type="GO" id="GO:0008955">
    <property type="term" value="F:peptidoglycan glycosyltransferase activity"/>
    <property type="evidence" value="ECO:0007669"/>
    <property type="project" value="UniProtKB-EC"/>
</dbReference>
<evidence type="ECO:0000256" key="15">
    <source>
        <dbReference type="ARBA" id="ARBA00049902"/>
    </source>
</evidence>
<evidence type="ECO:0000259" key="18">
    <source>
        <dbReference type="Pfam" id="PF00905"/>
    </source>
</evidence>
<evidence type="ECO:0000313" key="21">
    <source>
        <dbReference type="Proteomes" id="UP000198694"/>
    </source>
</evidence>
<dbReference type="Pfam" id="PF00912">
    <property type="entry name" value="Transgly"/>
    <property type="match status" value="1"/>
</dbReference>
<evidence type="ECO:0000256" key="12">
    <source>
        <dbReference type="ARBA" id="ARBA00023268"/>
    </source>
</evidence>
<evidence type="ECO:0000256" key="5">
    <source>
        <dbReference type="ARBA" id="ARBA00022679"/>
    </source>
</evidence>
<feature type="region of interest" description="Disordered" evidence="16">
    <location>
        <begin position="838"/>
        <end position="868"/>
    </location>
</feature>
<feature type="compositionally biased region" description="Acidic residues" evidence="16">
    <location>
        <begin position="949"/>
        <end position="1003"/>
    </location>
</feature>
<dbReference type="Gene3D" id="2.60.40.10">
    <property type="entry name" value="Immunoglobulins"/>
    <property type="match status" value="1"/>
</dbReference>
<protein>
    <submittedName>
        <fullName evidence="20">Penicillin-binding protein</fullName>
    </submittedName>
</protein>
<evidence type="ECO:0000256" key="1">
    <source>
        <dbReference type="ARBA" id="ARBA00022475"/>
    </source>
</evidence>
<keyword evidence="5" id="KW-0808">Transferase</keyword>
<dbReference type="GO" id="GO:0009252">
    <property type="term" value="P:peptidoglycan biosynthetic process"/>
    <property type="evidence" value="ECO:0007669"/>
    <property type="project" value="UniProtKB-KW"/>
</dbReference>
<dbReference type="GO" id="GO:0009002">
    <property type="term" value="F:serine-type D-Ala-D-Ala carboxypeptidase activity"/>
    <property type="evidence" value="ECO:0007669"/>
    <property type="project" value="UniProtKB-EC"/>
</dbReference>
<comment type="catalytic activity">
    <reaction evidence="15">
        <text>[GlcNAc-(1-&gt;4)-Mur2Ac(oyl-L-Ala-gamma-D-Glu-L-Lys-D-Ala-D-Ala)](n)-di-trans,octa-cis-undecaprenyl diphosphate + beta-D-GlcNAc-(1-&gt;4)-Mur2Ac(oyl-L-Ala-gamma-D-Glu-L-Lys-D-Ala-D-Ala)-di-trans,octa-cis-undecaprenyl diphosphate = [GlcNAc-(1-&gt;4)-Mur2Ac(oyl-L-Ala-gamma-D-Glu-L-Lys-D-Ala-D-Ala)](n+1)-di-trans,octa-cis-undecaprenyl diphosphate + di-trans,octa-cis-undecaprenyl diphosphate + H(+)</text>
        <dbReference type="Rhea" id="RHEA:23708"/>
        <dbReference type="Rhea" id="RHEA-COMP:9602"/>
        <dbReference type="Rhea" id="RHEA-COMP:9603"/>
        <dbReference type="ChEBI" id="CHEBI:15378"/>
        <dbReference type="ChEBI" id="CHEBI:58405"/>
        <dbReference type="ChEBI" id="CHEBI:60033"/>
        <dbReference type="ChEBI" id="CHEBI:78435"/>
        <dbReference type="EC" id="2.4.99.28"/>
    </reaction>
</comment>
<feature type="compositionally biased region" description="Basic and acidic residues" evidence="16">
    <location>
        <begin position="936"/>
        <end position="948"/>
    </location>
</feature>
<comment type="catalytic activity">
    <reaction evidence="14">
        <text>Preferential cleavage: (Ac)2-L-Lys-D-Ala-|-D-Ala. Also transpeptidation of peptidyl-alanyl moieties that are N-acyl substituents of D-alanine.</text>
        <dbReference type="EC" id="3.4.16.4"/>
    </reaction>
</comment>
<feature type="domain" description="Penicillin-binding protein transpeptidase" evidence="18">
    <location>
        <begin position="421"/>
        <end position="656"/>
    </location>
</feature>
<keyword evidence="4" id="KW-0328">Glycosyltransferase</keyword>
<keyword evidence="9" id="KW-0573">Peptidoglycan synthesis</keyword>
<evidence type="ECO:0000256" key="16">
    <source>
        <dbReference type="SAM" id="MobiDB-lite"/>
    </source>
</evidence>
<keyword evidence="8" id="KW-0133">Cell shape</keyword>
<dbReference type="InterPro" id="IPR013783">
    <property type="entry name" value="Ig-like_fold"/>
</dbReference>
<dbReference type="InterPro" id="IPR023346">
    <property type="entry name" value="Lysozyme-like_dom_sf"/>
</dbReference>
<evidence type="ECO:0000256" key="8">
    <source>
        <dbReference type="ARBA" id="ARBA00022960"/>
    </source>
</evidence>
<dbReference type="Proteomes" id="UP000198694">
    <property type="component" value="Unassembled WGS sequence"/>
</dbReference>
<evidence type="ECO:0000256" key="3">
    <source>
        <dbReference type="ARBA" id="ARBA00022670"/>
    </source>
</evidence>
<keyword evidence="21" id="KW-1185">Reference proteome</keyword>
<dbReference type="OrthoDB" id="9766909at2"/>
<keyword evidence="12" id="KW-0511">Multifunctional enzyme</keyword>
<accession>A0A1G9BWL2</accession>
<gene>
    <name evidence="20" type="ORF">SAMN05216243_3176</name>
</gene>
<feature type="region of interest" description="Disordered" evidence="16">
    <location>
        <begin position="927"/>
        <end position="1003"/>
    </location>
</feature>
<dbReference type="PANTHER" id="PTHR32282">
    <property type="entry name" value="BINDING PROTEIN TRANSPEPTIDASE, PUTATIVE-RELATED"/>
    <property type="match status" value="1"/>
</dbReference>
<evidence type="ECO:0000256" key="17">
    <source>
        <dbReference type="SAM" id="Phobius"/>
    </source>
</evidence>
<dbReference type="GO" id="GO:0008658">
    <property type="term" value="F:penicillin binding"/>
    <property type="evidence" value="ECO:0007669"/>
    <property type="project" value="InterPro"/>
</dbReference>
<evidence type="ECO:0000256" key="13">
    <source>
        <dbReference type="ARBA" id="ARBA00023316"/>
    </source>
</evidence>
<evidence type="ECO:0000256" key="4">
    <source>
        <dbReference type="ARBA" id="ARBA00022676"/>
    </source>
</evidence>
<dbReference type="AlphaFoldDB" id="A0A1G9BWL2"/>
<dbReference type="GO" id="GO:0071555">
    <property type="term" value="P:cell wall organization"/>
    <property type="evidence" value="ECO:0007669"/>
    <property type="project" value="UniProtKB-KW"/>
</dbReference>
<evidence type="ECO:0000256" key="10">
    <source>
        <dbReference type="ARBA" id="ARBA00022989"/>
    </source>
</evidence>
<evidence type="ECO:0000256" key="11">
    <source>
        <dbReference type="ARBA" id="ARBA00023136"/>
    </source>
</evidence>
<evidence type="ECO:0000256" key="2">
    <source>
        <dbReference type="ARBA" id="ARBA00022645"/>
    </source>
</evidence>
<dbReference type="Pfam" id="PF00905">
    <property type="entry name" value="Transpeptidase"/>
    <property type="match status" value="1"/>
</dbReference>
<sequence>MNYKNFADKYIDKVKELWHKGKIQKSFRITYDVVWNVVLFFLIVGCIGLFFAGGTGAGYFASLVKDEPVRSSADMREEIYNYEETSELYFADNKYLGNIRSDLYREETTLEKVSDHVENAIIATEDSYFETHNGVVPKAILRAIFQEATNSSVKTGGSTLTQQLIKNQILTNEVSFERKAKEILLAMRLEKSLTKDEILEAYLNIVPFGRDASGNNIAGIETAAQGIFGIDASEVNLPQAAYLAGLPQSPSYYTPFTNGGEQKSEEAIQPGLNRMQSVLSRMLEAGYITEEEYKKASAYDITADFTEPTKTPLDQYPYLTNEVEERAKEIITLQLAEQDGYTEEDIKNNESLREEYRILADRNLRRSGYKIHTTINKEIYDEFQRIGKEYDNYGPDKPETIIDPKTGEETTIMEPVQAAGMLIENKTGKIISFLGGRGYDTSEVNHATDTVRNNGSTMKPLLVYGPAMEAGAIQPGSVVLDVHLNQKYPQLPRNWPKNYSGNYHGLVTAREALKKSYNIPAVTTYTEIIDSDPAANYLEKMGFTSLTAEDHTNASLAIGSMGKGVTVEENTNAFSTFGNNGKFVDAYMIEKIETNEGEVLFEHETKEVEVFSPQTNYLTVDMMRDVLNSGTATYTQSRLTNKGVDWAGKTGTSVDWWDAWFVATNPNVTMGSWIGYDTPKELTCNSQYPCSTGYSNRNIGLWSELVNAATKIDPELMAPENNFSRPDGIQERSFCRTSGMKPSDLCQDIGLVSSDIFNAKYTPAKEDNSLVSGNFVKIDGKTVAAGKNTPSEFTSGDGVSFNADWLKETMYNTLSDLSLLRPRGASGGWDDIAFTSGDKRSSDIKDDGKAPSAPGSLSNSGKNLKWKKSSSNDVVGYRIFRADRSGGSFSLIGNTTDTSFKVPSNGAVYHVKAVDYFGRESSASKTIQIGDIKEDDDSKKNKERKDEKNQEDEEEEEQEQEEDDSSNSDEEEQTDEGSGSSDEETPNDDEANEEESGQQGDQE</sequence>
<dbReference type="InterPro" id="IPR036950">
    <property type="entry name" value="PBP_transglycosylase"/>
</dbReference>
<proteinExistence type="predicted"/>
<dbReference type="InterPro" id="IPR001460">
    <property type="entry name" value="PCN-bd_Tpept"/>
</dbReference>
<evidence type="ECO:0000256" key="9">
    <source>
        <dbReference type="ARBA" id="ARBA00022984"/>
    </source>
</evidence>